<comment type="caution">
    <text evidence="1">The sequence shown here is derived from an EMBL/GenBank/DDBJ whole genome shotgun (WGS) entry which is preliminary data.</text>
</comment>
<organism evidence="1 2">
    <name type="scientific">Kribbella italica</name>
    <dbReference type="NCBI Taxonomy" id="1540520"/>
    <lineage>
        <taxon>Bacteria</taxon>
        <taxon>Bacillati</taxon>
        <taxon>Actinomycetota</taxon>
        <taxon>Actinomycetes</taxon>
        <taxon>Propionibacteriales</taxon>
        <taxon>Kribbellaceae</taxon>
        <taxon>Kribbella</taxon>
    </lineage>
</organism>
<evidence type="ECO:0000313" key="2">
    <source>
        <dbReference type="Proteomes" id="UP000549971"/>
    </source>
</evidence>
<accession>A0A7W9MYW9</accession>
<keyword evidence="2" id="KW-1185">Reference proteome</keyword>
<protein>
    <recommendedName>
        <fullName evidence="3">SAM-dependent methyltransferase</fullName>
    </recommendedName>
</protein>
<dbReference type="RefSeq" id="WP_273482677.1">
    <property type="nucleotide sequence ID" value="NZ_JACHMY010000001.1"/>
</dbReference>
<evidence type="ECO:0008006" key="3">
    <source>
        <dbReference type="Google" id="ProtNLM"/>
    </source>
</evidence>
<name>A0A7W9MYW9_9ACTN</name>
<sequence>MSRFRYRDAVEESLAGARFAAVDVGEAPDRPGREFVFVARKV</sequence>
<proteinExistence type="predicted"/>
<gene>
    <name evidence="1" type="ORF">HDA39_007337</name>
</gene>
<reference evidence="1 2" key="1">
    <citation type="submission" date="2020-08" db="EMBL/GenBank/DDBJ databases">
        <title>Sequencing the genomes of 1000 actinobacteria strains.</title>
        <authorList>
            <person name="Klenk H.-P."/>
        </authorList>
    </citation>
    <scope>NUCLEOTIDE SEQUENCE [LARGE SCALE GENOMIC DNA]</scope>
    <source>
        <strain evidence="1 2">DSM 28967</strain>
    </source>
</reference>
<dbReference type="EMBL" id="JACHMY010000001">
    <property type="protein sequence ID" value="MBB5840603.1"/>
    <property type="molecule type" value="Genomic_DNA"/>
</dbReference>
<evidence type="ECO:0000313" key="1">
    <source>
        <dbReference type="EMBL" id="MBB5840603.1"/>
    </source>
</evidence>
<dbReference type="Proteomes" id="UP000549971">
    <property type="component" value="Unassembled WGS sequence"/>
</dbReference>
<dbReference type="AlphaFoldDB" id="A0A7W9MYW9"/>